<sequence length="93" mass="10355">MWTLIKIRVRSLFSPIYRPHLTSSSSDRSASCVTRVQNAEEKLKKEEEAEDTEHAGMRKADRPTSAANGGHDSPIINTAENSATPSLNERELM</sequence>
<dbReference type="AlphaFoldDB" id="A0A8R1EMR2"/>
<proteinExistence type="predicted"/>
<protein>
    <submittedName>
        <fullName evidence="2">Uncharacterized protein</fullName>
    </submittedName>
</protein>
<evidence type="ECO:0000313" key="2">
    <source>
        <dbReference type="EnsemblMetazoa" id="CJA38313.1"/>
    </source>
</evidence>
<feature type="compositionally biased region" description="Basic and acidic residues" evidence="1">
    <location>
        <begin position="38"/>
        <end position="62"/>
    </location>
</feature>
<feature type="region of interest" description="Disordered" evidence="1">
    <location>
        <begin position="18"/>
        <end position="93"/>
    </location>
</feature>
<reference evidence="2" key="2">
    <citation type="submission" date="2022-06" db="UniProtKB">
        <authorList>
            <consortium name="EnsemblMetazoa"/>
        </authorList>
    </citation>
    <scope>IDENTIFICATION</scope>
    <source>
        <strain evidence="2">DF5081</strain>
    </source>
</reference>
<name>A0A8R1EMR2_CAEJA</name>
<dbReference type="EnsemblMetazoa" id="CJA38313.1">
    <property type="protein sequence ID" value="CJA38313.1"/>
    <property type="gene ID" value="WBGene00214160"/>
</dbReference>
<feature type="compositionally biased region" description="Polar residues" evidence="1">
    <location>
        <begin position="75"/>
        <end position="87"/>
    </location>
</feature>
<organism evidence="2 3">
    <name type="scientific">Caenorhabditis japonica</name>
    <dbReference type="NCBI Taxonomy" id="281687"/>
    <lineage>
        <taxon>Eukaryota</taxon>
        <taxon>Metazoa</taxon>
        <taxon>Ecdysozoa</taxon>
        <taxon>Nematoda</taxon>
        <taxon>Chromadorea</taxon>
        <taxon>Rhabditida</taxon>
        <taxon>Rhabditina</taxon>
        <taxon>Rhabditomorpha</taxon>
        <taxon>Rhabditoidea</taxon>
        <taxon>Rhabditidae</taxon>
        <taxon>Peloderinae</taxon>
        <taxon>Caenorhabditis</taxon>
    </lineage>
</organism>
<feature type="compositionally biased region" description="Polar residues" evidence="1">
    <location>
        <begin position="21"/>
        <end position="37"/>
    </location>
</feature>
<accession>A0A8R1EMR2</accession>
<keyword evidence="3" id="KW-1185">Reference proteome</keyword>
<evidence type="ECO:0000313" key="3">
    <source>
        <dbReference type="Proteomes" id="UP000005237"/>
    </source>
</evidence>
<reference evidence="3" key="1">
    <citation type="submission" date="2010-08" db="EMBL/GenBank/DDBJ databases">
        <authorList>
            <consortium name="Caenorhabditis japonica Sequencing Consortium"/>
            <person name="Wilson R.K."/>
        </authorList>
    </citation>
    <scope>NUCLEOTIDE SEQUENCE [LARGE SCALE GENOMIC DNA]</scope>
    <source>
        <strain evidence="3">DF5081</strain>
    </source>
</reference>
<dbReference type="Proteomes" id="UP000005237">
    <property type="component" value="Unassembled WGS sequence"/>
</dbReference>
<evidence type="ECO:0000256" key="1">
    <source>
        <dbReference type="SAM" id="MobiDB-lite"/>
    </source>
</evidence>